<dbReference type="RefSeq" id="WP_062957755.1">
    <property type="nucleotide sequence ID" value="NZ_JPWB01000003.1"/>
</dbReference>
<evidence type="ECO:0000313" key="3">
    <source>
        <dbReference type="EMBL" id="RCK23107.1"/>
    </source>
</evidence>
<dbReference type="SMART" id="SM00886">
    <property type="entry name" value="Dabb"/>
    <property type="match status" value="1"/>
</dbReference>
<evidence type="ECO:0000259" key="2">
    <source>
        <dbReference type="PROSITE" id="PS51502"/>
    </source>
</evidence>
<dbReference type="InterPro" id="IPR013097">
    <property type="entry name" value="Dabb"/>
</dbReference>
<sequence>MIRHIVLTKFKAEVTKADIDSLFAKLADLKSHIPGMRGFEGGVSVSPEGLEQGFRHGFSIDFDDAEARDAYLEHPEHKALGGQLVGLLDGGVAGLVVFDLVVGTSA</sequence>
<dbReference type="InterPro" id="IPR011008">
    <property type="entry name" value="Dimeric_a/b-barrel"/>
</dbReference>
<evidence type="ECO:0000313" key="4">
    <source>
        <dbReference type="Proteomes" id="UP000253061"/>
    </source>
</evidence>
<dbReference type="AlphaFoldDB" id="A0A367VD35"/>
<reference evidence="3 4" key="1">
    <citation type="submission" date="2014-07" db="EMBL/GenBank/DDBJ databases">
        <title>Draft genome sequence of Thalassospira profundimaris R8-17.</title>
        <authorList>
            <person name="Lai Q."/>
            <person name="Shao Z."/>
        </authorList>
    </citation>
    <scope>NUCLEOTIDE SEQUENCE [LARGE SCALE GENOMIC DNA]</scope>
    <source>
        <strain evidence="3 4">R8-17</strain>
    </source>
</reference>
<dbReference type="Gene3D" id="3.30.70.100">
    <property type="match status" value="1"/>
</dbReference>
<proteinExistence type="predicted"/>
<protein>
    <submittedName>
        <fullName evidence="3">Stress responsive protein</fullName>
    </submittedName>
</protein>
<comment type="subunit">
    <text evidence="1">Homodimer.</text>
</comment>
<dbReference type="Proteomes" id="UP000253061">
    <property type="component" value="Unassembled WGS sequence"/>
</dbReference>
<dbReference type="PROSITE" id="PS51502">
    <property type="entry name" value="S_R_A_B_BARREL"/>
    <property type="match status" value="1"/>
</dbReference>
<dbReference type="PANTHER" id="PTHR33178">
    <property type="match status" value="1"/>
</dbReference>
<comment type="caution">
    <text evidence="3">The sequence shown here is derived from an EMBL/GenBank/DDBJ whole genome shotgun (WGS) entry which is preliminary data.</text>
</comment>
<dbReference type="EMBL" id="JPWB01000003">
    <property type="protein sequence ID" value="RCK23107.1"/>
    <property type="molecule type" value="Genomic_DNA"/>
</dbReference>
<dbReference type="PANTHER" id="PTHR33178:SF10">
    <property type="entry name" value="STRESS-RESPONSE A_B BARREL DOMAIN-CONTAINING PROTEIN"/>
    <property type="match status" value="1"/>
</dbReference>
<dbReference type="InterPro" id="IPR044662">
    <property type="entry name" value="HS1/DABB1-like"/>
</dbReference>
<dbReference type="SUPFAM" id="SSF54909">
    <property type="entry name" value="Dimeric alpha+beta barrel"/>
    <property type="match status" value="1"/>
</dbReference>
<organism evidence="3 4">
    <name type="scientific">Thalassospira profundimaris</name>
    <dbReference type="NCBI Taxonomy" id="502049"/>
    <lineage>
        <taxon>Bacteria</taxon>
        <taxon>Pseudomonadati</taxon>
        <taxon>Pseudomonadota</taxon>
        <taxon>Alphaproteobacteria</taxon>
        <taxon>Rhodospirillales</taxon>
        <taxon>Thalassospiraceae</taxon>
        <taxon>Thalassospira</taxon>
    </lineage>
</organism>
<gene>
    <name evidence="3" type="ORF">TH6_08715</name>
</gene>
<accession>A0A367VD35</accession>
<dbReference type="Pfam" id="PF07876">
    <property type="entry name" value="Dabb"/>
    <property type="match status" value="1"/>
</dbReference>
<feature type="domain" description="Stress-response A/B barrel" evidence="2">
    <location>
        <begin position="2"/>
        <end position="100"/>
    </location>
</feature>
<name>A0A367VD35_9PROT</name>
<evidence type="ECO:0000256" key="1">
    <source>
        <dbReference type="ARBA" id="ARBA00011738"/>
    </source>
</evidence>